<accession>A0ABW3U3C2</accession>
<keyword evidence="3" id="KW-1185">Reference proteome</keyword>
<organism evidence="2 3">
    <name type="scientific">Sporosarcina contaminans</name>
    <dbReference type="NCBI Taxonomy" id="633403"/>
    <lineage>
        <taxon>Bacteria</taxon>
        <taxon>Bacillati</taxon>
        <taxon>Bacillota</taxon>
        <taxon>Bacilli</taxon>
        <taxon>Bacillales</taxon>
        <taxon>Caryophanaceae</taxon>
        <taxon>Sporosarcina</taxon>
    </lineage>
</organism>
<dbReference type="InterPro" id="IPR001279">
    <property type="entry name" value="Metallo-B-lactamas"/>
</dbReference>
<dbReference type="EC" id="3.-.-.-" evidence="2"/>
<dbReference type="Proteomes" id="UP001597231">
    <property type="component" value="Unassembled WGS sequence"/>
</dbReference>
<proteinExistence type="predicted"/>
<dbReference type="Gene3D" id="3.60.15.10">
    <property type="entry name" value="Ribonuclease Z/Hydroxyacylglutathione hydrolase-like"/>
    <property type="match status" value="1"/>
</dbReference>
<dbReference type="Pfam" id="PF00753">
    <property type="entry name" value="Lactamase_B"/>
    <property type="match status" value="1"/>
</dbReference>
<evidence type="ECO:0000313" key="2">
    <source>
        <dbReference type="EMBL" id="MFD1206588.1"/>
    </source>
</evidence>
<dbReference type="SMART" id="SM00849">
    <property type="entry name" value="Lactamase_B"/>
    <property type="match status" value="1"/>
</dbReference>
<gene>
    <name evidence="2" type="ORF">ACFQ38_15945</name>
</gene>
<sequence length="271" mass="31017">MLLKTSAINGEQGNVRFINGHVSFRTVKLNVYCFETDGVLIDTGARTLSKEFKPFFAQSDVDQIVITHAHEDHTGGAAYLQKEYGLPIFMNEMAIEKCAEKAIYPLYRQMFWGRRRPFTAEPIGETFSSRNASWKVIATPGHSDDHLSFLNEETGQLFSGDLYVQPKTKVILREESIPLIISSIEKMLTYDFSELFCCHAGYIKDGRQALENKLSYLLELQSNARDLHKLGYNEHEIHMQLFKRKHPITFFSSGEWDSIHIIRSILTDGKS</sequence>
<dbReference type="InterPro" id="IPR036866">
    <property type="entry name" value="RibonucZ/Hydroxyglut_hydro"/>
</dbReference>
<dbReference type="InterPro" id="IPR050662">
    <property type="entry name" value="Sec-metab_biosynth-thioest"/>
</dbReference>
<keyword evidence="2" id="KW-0378">Hydrolase</keyword>
<reference evidence="3" key="1">
    <citation type="journal article" date="2019" name="Int. J. Syst. Evol. Microbiol.">
        <title>The Global Catalogue of Microorganisms (GCM) 10K type strain sequencing project: providing services to taxonomists for standard genome sequencing and annotation.</title>
        <authorList>
            <consortium name="The Broad Institute Genomics Platform"/>
            <consortium name="The Broad Institute Genome Sequencing Center for Infectious Disease"/>
            <person name="Wu L."/>
            <person name="Ma J."/>
        </authorList>
    </citation>
    <scope>NUCLEOTIDE SEQUENCE [LARGE SCALE GENOMIC DNA]</scope>
    <source>
        <strain evidence="3">CCUG 53915</strain>
    </source>
</reference>
<feature type="domain" description="Metallo-beta-lactamase" evidence="1">
    <location>
        <begin position="30"/>
        <end position="199"/>
    </location>
</feature>
<dbReference type="GO" id="GO:0016787">
    <property type="term" value="F:hydrolase activity"/>
    <property type="evidence" value="ECO:0007669"/>
    <property type="project" value="UniProtKB-KW"/>
</dbReference>
<comment type="caution">
    <text evidence="2">The sequence shown here is derived from an EMBL/GenBank/DDBJ whole genome shotgun (WGS) entry which is preliminary data.</text>
</comment>
<dbReference type="EMBL" id="JBHTLT010000126">
    <property type="protein sequence ID" value="MFD1206588.1"/>
    <property type="molecule type" value="Genomic_DNA"/>
</dbReference>
<evidence type="ECO:0000259" key="1">
    <source>
        <dbReference type="SMART" id="SM00849"/>
    </source>
</evidence>
<protein>
    <submittedName>
        <fullName evidence="2">MBL fold metallo-hydrolase</fullName>
        <ecNumber evidence="2">3.-.-.-</ecNumber>
    </submittedName>
</protein>
<dbReference type="RefSeq" id="WP_336825152.1">
    <property type="nucleotide sequence ID" value="NZ_JBHTLT010000126.1"/>
</dbReference>
<name>A0ABW3U3C2_9BACL</name>
<dbReference type="PANTHER" id="PTHR23131">
    <property type="entry name" value="ENDORIBONUCLEASE LACTB2"/>
    <property type="match status" value="1"/>
</dbReference>
<evidence type="ECO:0000313" key="3">
    <source>
        <dbReference type="Proteomes" id="UP001597231"/>
    </source>
</evidence>
<dbReference type="SUPFAM" id="SSF56281">
    <property type="entry name" value="Metallo-hydrolase/oxidoreductase"/>
    <property type="match status" value="1"/>
</dbReference>